<gene>
    <name evidence="12" type="ORF">SAMN05444340_12624</name>
</gene>
<comment type="subcellular location">
    <subcellularLocation>
        <location evidence="1">Cytoplasm</location>
    </subcellularLocation>
</comment>
<feature type="domain" description="OmpR/PhoB-type" evidence="11">
    <location>
        <begin position="124"/>
        <end position="218"/>
    </location>
</feature>
<dbReference type="GO" id="GO:0032993">
    <property type="term" value="C:protein-DNA complex"/>
    <property type="evidence" value="ECO:0007669"/>
    <property type="project" value="TreeGrafter"/>
</dbReference>
<dbReference type="EMBL" id="FNPF01000026">
    <property type="protein sequence ID" value="SDY89803.1"/>
    <property type="molecule type" value="Genomic_DNA"/>
</dbReference>
<evidence type="ECO:0000259" key="10">
    <source>
        <dbReference type="PROSITE" id="PS50110"/>
    </source>
</evidence>
<evidence type="ECO:0000259" key="11">
    <source>
        <dbReference type="PROSITE" id="PS51755"/>
    </source>
</evidence>
<sequence length="225" mass="24773">MRILIVEDDDVLADGLSVGLRLSGFTPDLVGTLTDARAALETSTFDGMVLDIMLPDGLGLDLLAELRAEGSVLPVLLLTARDQVRDRVRGLDAGADDYLGKPFDLEELSARLRAMLRRSEGRASSVLRYNGLTVDPASLSGRLGGRTLTFSRRECAILCALLEHPRRVLSRDALEERLYGWQEEVESNTVEVHIHKLRAKIGRDFIETVRGLGYRLAEEEAASSL</sequence>
<dbReference type="PANTHER" id="PTHR48111:SF35">
    <property type="entry name" value="TRANSCRIPTIONAL REGULATORY PROTEIN QSEB"/>
    <property type="match status" value="1"/>
</dbReference>
<dbReference type="CDD" id="cd00383">
    <property type="entry name" value="trans_reg_C"/>
    <property type="match status" value="1"/>
</dbReference>
<dbReference type="Pfam" id="PF00486">
    <property type="entry name" value="Trans_reg_C"/>
    <property type="match status" value="1"/>
</dbReference>
<feature type="modified residue" description="4-aspartylphosphate" evidence="8">
    <location>
        <position position="51"/>
    </location>
</feature>
<evidence type="ECO:0000256" key="1">
    <source>
        <dbReference type="ARBA" id="ARBA00004496"/>
    </source>
</evidence>
<evidence type="ECO:0000256" key="2">
    <source>
        <dbReference type="ARBA" id="ARBA00022490"/>
    </source>
</evidence>
<dbReference type="PROSITE" id="PS50110">
    <property type="entry name" value="RESPONSE_REGULATORY"/>
    <property type="match status" value="1"/>
</dbReference>
<dbReference type="InterPro" id="IPR036388">
    <property type="entry name" value="WH-like_DNA-bd_sf"/>
</dbReference>
<evidence type="ECO:0000256" key="3">
    <source>
        <dbReference type="ARBA" id="ARBA00022553"/>
    </source>
</evidence>
<dbReference type="SMART" id="SM00862">
    <property type="entry name" value="Trans_reg_C"/>
    <property type="match status" value="1"/>
</dbReference>
<keyword evidence="2" id="KW-0963">Cytoplasm</keyword>
<keyword evidence="6 9" id="KW-0238">DNA-binding</keyword>
<proteinExistence type="predicted"/>
<dbReference type="Gene3D" id="3.40.50.2300">
    <property type="match status" value="1"/>
</dbReference>
<evidence type="ECO:0000256" key="9">
    <source>
        <dbReference type="PROSITE-ProRule" id="PRU01091"/>
    </source>
</evidence>
<keyword evidence="5" id="KW-0805">Transcription regulation</keyword>
<dbReference type="InterPro" id="IPR039420">
    <property type="entry name" value="WalR-like"/>
</dbReference>
<accession>A0A1H3NM14</accession>
<dbReference type="SUPFAM" id="SSF46894">
    <property type="entry name" value="C-terminal effector domain of the bipartite response regulators"/>
    <property type="match status" value="1"/>
</dbReference>
<dbReference type="GO" id="GO:0000976">
    <property type="term" value="F:transcription cis-regulatory region binding"/>
    <property type="evidence" value="ECO:0007669"/>
    <property type="project" value="TreeGrafter"/>
</dbReference>
<dbReference type="SUPFAM" id="SSF52172">
    <property type="entry name" value="CheY-like"/>
    <property type="match status" value="1"/>
</dbReference>
<dbReference type="InterPro" id="IPR011006">
    <property type="entry name" value="CheY-like_superfamily"/>
</dbReference>
<dbReference type="GO" id="GO:0005829">
    <property type="term" value="C:cytosol"/>
    <property type="evidence" value="ECO:0007669"/>
    <property type="project" value="TreeGrafter"/>
</dbReference>
<dbReference type="InterPro" id="IPR001789">
    <property type="entry name" value="Sig_transdc_resp-reg_receiver"/>
</dbReference>
<dbReference type="PROSITE" id="PS51755">
    <property type="entry name" value="OMPR_PHOB"/>
    <property type="match status" value="1"/>
</dbReference>
<dbReference type="InterPro" id="IPR016032">
    <property type="entry name" value="Sig_transdc_resp-reg_C-effctor"/>
</dbReference>
<dbReference type="SMART" id="SM00448">
    <property type="entry name" value="REC"/>
    <property type="match status" value="1"/>
</dbReference>
<evidence type="ECO:0000313" key="12">
    <source>
        <dbReference type="EMBL" id="SDY89803.1"/>
    </source>
</evidence>
<dbReference type="Gene3D" id="6.10.250.690">
    <property type="match status" value="1"/>
</dbReference>
<dbReference type="GO" id="GO:0000156">
    <property type="term" value="F:phosphorelay response regulator activity"/>
    <property type="evidence" value="ECO:0007669"/>
    <property type="project" value="TreeGrafter"/>
</dbReference>
<evidence type="ECO:0000256" key="8">
    <source>
        <dbReference type="PROSITE-ProRule" id="PRU00169"/>
    </source>
</evidence>
<dbReference type="Gene3D" id="1.10.10.10">
    <property type="entry name" value="Winged helix-like DNA-binding domain superfamily/Winged helix DNA-binding domain"/>
    <property type="match status" value="1"/>
</dbReference>
<evidence type="ECO:0000256" key="7">
    <source>
        <dbReference type="ARBA" id="ARBA00023163"/>
    </source>
</evidence>
<feature type="DNA-binding region" description="OmpR/PhoB-type" evidence="9">
    <location>
        <begin position="124"/>
        <end position="218"/>
    </location>
</feature>
<dbReference type="AlphaFoldDB" id="A0A1H3NM14"/>
<organism evidence="12 13">
    <name type="scientific">Citreimonas salinaria</name>
    <dbReference type="NCBI Taxonomy" id="321339"/>
    <lineage>
        <taxon>Bacteria</taxon>
        <taxon>Pseudomonadati</taxon>
        <taxon>Pseudomonadota</taxon>
        <taxon>Alphaproteobacteria</taxon>
        <taxon>Rhodobacterales</taxon>
        <taxon>Roseobacteraceae</taxon>
        <taxon>Citreimonas</taxon>
    </lineage>
</organism>
<evidence type="ECO:0000256" key="4">
    <source>
        <dbReference type="ARBA" id="ARBA00023012"/>
    </source>
</evidence>
<name>A0A1H3NM14_9RHOB</name>
<reference evidence="12 13" key="1">
    <citation type="submission" date="2016-10" db="EMBL/GenBank/DDBJ databases">
        <authorList>
            <person name="de Groot N.N."/>
        </authorList>
    </citation>
    <scope>NUCLEOTIDE SEQUENCE [LARGE SCALE GENOMIC DNA]</scope>
    <source>
        <strain evidence="12 13">DSM 26880</strain>
    </source>
</reference>
<dbReference type="STRING" id="321339.SAMN05444340_12624"/>
<dbReference type="PANTHER" id="PTHR48111">
    <property type="entry name" value="REGULATOR OF RPOS"/>
    <property type="match status" value="1"/>
</dbReference>
<keyword evidence="7" id="KW-0804">Transcription</keyword>
<evidence type="ECO:0000256" key="5">
    <source>
        <dbReference type="ARBA" id="ARBA00023015"/>
    </source>
</evidence>
<dbReference type="Pfam" id="PF00072">
    <property type="entry name" value="Response_reg"/>
    <property type="match status" value="1"/>
</dbReference>
<dbReference type="InterPro" id="IPR001867">
    <property type="entry name" value="OmpR/PhoB-type_DNA-bd"/>
</dbReference>
<dbReference type="RefSeq" id="WP_089886159.1">
    <property type="nucleotide sequence ID" value="NZ_FNPF01000026.1"/>
</dbReference>
<evidence type="ECO:0000313" key="13">
    <source>
        <dbReference type="Proteomes" id="UP000199286"/>
    </source>
</evidence>
<dbReference type="OrthoDB" id="9802426at2"/>
<keyword evidence="3 8" id="KW-0597">Phosphoprotein</keyword>
<dbReference type="Proteomes" id="UP000199286">
    <property type="component" value="Unassembled WGS sequence"/>
</dbReference>
<keyword evidence="13" id="KW-1185">Reference proteome</keyword>
<evidence type="ECO:0000256" key="6">
    <source>
        <dbReference type="ARBA" id="ARBA00023125"/>
    </source>
</evidence>
<keyword evidence="4" id="KW-0902">Two-component regulatory system</keyword>
<feature type="domain" description="Response regulatory" evidence="10">
    <location>
        <begin position="2"/>
        <end position="116"/>
    </location>
</feature>
<dbReference type="GO" id="GO:0006355">
    <property type="term" value="P:regulation of DNA-templated transcription"/>
    <property type="evidence" value="ECO:0007669"/>
    <property type="project" value="InterPro"/>
</dbReference>
<protein>
    <submittedName>
        <fullName evidence="12">Transcriptional regulator, winged helix family</fullName>
    </submittedName>
</protein>